<reference evidence="3 4" key="1">
    <citation type="journal article" date="2015" name="Genome Biol. Evol.">
        <title>Phylogenomic analyses indicate that early fungi evolved digesting cell walls of algal ancestors of land plants.</title>
        <authorList>
            <person name="Chang Y."/>
            <person name="Wang S."/>
            <person name="Sekimoto S."/>
            <person name="Aerts A.L."/>
            <person name="Choi C."/>
            <person name="Clum A."/>
            <person name="LaButti K.M."/>
            <person name="Lindquist E.A."/>
            <person name="Yee Ngan C."/>
            <person name="Ohm R.A."/>
            <person name="Salamov A.A."/>
            <person name="Grigoriev I.V."/>
            <person name="Spatafora J.W."/>
            <person name="Berbee M.L."/>
        </authorList>
    </citation>
    <scope>NUCLEOTIDE SEQUENCE [LARGE SCALE GENOMIC DNA]</scope>
    <source>
        <strain evidence="3 4">NRRL 28638</strain>
    </source>
</reference>
<organism evidence="3 4">
    <name type="scientific">Conidiobolus coronatus (strain ATCC 28846 / CBS 209.66 / NRRL 28638)</name>
    <name type="common">Delacroixia coronata</name>
    <dbReference type="NCBI Taxonomy" id="796925"/>
    <lineage>
        <taxon>Eukaryota</taxon>
        <taxon>Fungi</taxon>
        <taxon>Fungi incertae sedis</taxon>
        <taxon>Zoopagomycota</taxon>
        <taxon>Entomophthoromycotina</taxon>
        <taxon>Entomophthoromycetes</taxon>
        <taxon>Entomophthorales</taxon>
        <taxon>Ancylistaceae</taxon>
        <taxon>Conidiobolus</taxon>
    </lineage>
</organism>
<evidence type="ECO:0000259" key="2">
    <source>
        <dbReference type="PROSITE" id="PS50003"/>
    </source>
</evidence>
<evidence type="ECO:0000313" key="3">
    <source>
        <dbReference type="EMBL" id="KXN69276.1"/>
    </source>
</evidence>
<gene>
    <name evidence="3" type="ORF">CONCODRAFT_8341</name>
</gene>
<evidence type="ECO:0000256" key="1">
    <source>
        <dbReference type="SAM" id="MobiDB-lite"/>
    </source>
</evidence>
<feature type="compositionally biased region" description="Low complexity" evidence="1">
    <location>
        <begin position="32"/>
        <end position="49"/>
    </location>
</feature>
<dbReference type="Pfam" id="PF00169">
    <property type="entry name" value="PH"/>
    <property type="match status" value="1"/>
</dbReference>
<dbReference type="CDD" id="cd00821">
    <property type="entry name" value="PH"/>
    <property type="match status" value="1"/>
</dbReference>
<dbReference type="InterPro" id="IPR001849">
    <property type="entry name" value="PH_domain"/>
</dbReference>
<dbReference type="Gene3D" id="2.30.29.30">
    <property type="entry name" value="Pleckstrin-homology domain (PH domain)/Phosphotyrosine-binding domain (PTB)"/>
    <property type="match status" value="1"/>
</dbReference>
<evidence type="ECO:0000313" key="4">
    <source>
        <dbReference type="Proteomes" id="UP000070444"/>
    </source>
</evidence>
<protein>
    <recommendedName>
        <fullName evidence="2">PH domain-containing protein</fullName>
    </recommendedName>
</protein>
<feature type="compositionally biased region" description="Basic and acidic residues" evidence="1">
    <location>
        <begin position="1"/>
        <end position="10"/>
    </location>
</feature>
<dbReference type="AlphaFoldDB" id="A0A137P2L5"/>
<feature type="domain" description="PH" evidence="2">
    <location>
        <begin position="99"/>
        <end position="200"/>
    </location>
</feature>
<sequence>MLKNSQDPDSRVGVTGNSSFIHPTGSVATFRSDNSSTTSSSGSSNFSPSIAIRPSRRHSLKPTYDYTPSSASSDAFSNVGNQYTSDPFSVSNLKAHLEHVDMAGYLNVRRKQLVSKNWKRRWFMLKDQQLICHLNGPGSEVCGVFSLTNYLRISHEPECRQSTLCMVLYSDQPDIEPLYLYANSPTEYQGWFFSIDKCLREKSVNIIDRVMERLNSTKGTTMTDFYIERNSISIDTNSIANRYSHDFRLDPAPTGKKQRSGSISAWSNSSSTIFNTLSMFSPGGRVSSQFNPCERDEFDLDNESICSKASFKQKLSGFLAS</sequence>
<dbReference type="PROSITE" id="PS50003">
    <property type="entry name" value="PH_DOMAIN"/>
    <property type="match status" value="1"/>
</dbReference>
<dbReference type="InterPro" id="IPR011993">
    <property type="entry name" value="PH-like_dom_sf"/>
</dbReference>
<dbReference type="SMART" id="SM00233">
    <property type="entry name" value="PH"/>
    <property type="match status" value="1"/>
</dbReference>
<feature type="compositionally biased region" description="Polar residues" evidence="1">
    <location>
        <begin position="15"/>
        <end position="31"/>
    </location>
</feature>
<name>A0A137P2L5_CONC2</name>
<accession>A0A137P2L5</accession>
<proteinExistence type="predicted"/>
<dbReference type="EMBL" id="KQ964541">
    <property type="protein sequence ID" value="KXN69276.1"/>
    <property type="molecule type" value="Genomic_DNA"/>
</dbReference>
<dbReference type="SUPFAM" id="SSF50729">
    <property type="entry name" value="PH domain-like"/>
    <property type="match status" value="1"/>
</dbReference>
<dbReference type="OrthoDB" id="73680at2759"/>
<keyword evidence="4" id="KW-1185">Reference proteome</keyword>
<dbReference type="Proteomes" id="UP000070444">
    <property type="component" value="Unassembled WGS sequence"/>
</dbReference>
<feature type="region of interest" description="Disordered" evidence="1">
    <location>
        <begin position="1"/>
        <end position="52"/>
    </location>
</feature>